<feature type="transmembrane region" description="Helical" evidence="1">
    <location>
        <begin position="224"/>
        <end position="241"/>
    </location>
</feature>
<proteinExistence type="predicted"/>
<gene>
    <name evidence="2" type="ORF">JIN87_10345</name>
</gene>
<evidence type="ECO:0000313" key="2">
    <source>
        <dbReference type="EMBL" id="MBK1877270.1"/>
    </source>
</evidence>
<organism evidence="2 3">
    <name type="scientific">Pelagicoccus mobilis</name>
    <dbReference type="NCBI Taxonomy" id="415221"/>
    <lineage>
        <taxon>Bacteria</taxon>
        <taxon>Pseudomonadati</taxon>
        <taxon>Verrucomicrobiota</taxon>
        <taxon>Opitutia</taxon>
        <taxon>Puniceicoccales</taxon>
        <taxon>Pelagicoccaceae</taxon>
        <taxon>Pelagicoccus</taxon>
    </lineage>
</organism>
<name>A0A934RTF7_9BACT</name>
<comment type="caution">
    <text evidence="2">The sequence shown here is derived from an EMBL/GenBank/DDBJ whole genome shotgun (WGS) entry which is preliminary data.</text>
</comment>
<feature type="transmembrane region" description="Helical" evidence="1">
    <location>
        <begin position="131"/>
        <end position="148"/>
    </location>
</feature>
<protein>
    <recommendedName>
        <fullName evidence="4">Transmembrane protein</fullName>
    </recommendedName>
</protein>
<evidence type="ECO:0000256" key="1">
    <source>
        <dbReference type="SAM" id="Phobius"/>
    </source>
</evidence>
<reference evidence="2" key="1">
    <citation type="submission" date="2021-01" db="EMBL/GenBank/DDBJ databases">
        <title>Modified the classification status of verrucomicrobia.</title>
        <authorList>
            <person name="Feng X."/>
        </authorList>
    </citation>
    <scope>NUCLEOTIDE SEQUENCE</scope>
    <source>
        <strain evidence="2">KCTC 13126</strain>
    </source>
</reference>
<evidence type="ECO:0008006" key="4">
    <source>
        <dbReference type="Google" id="ProtNLM"/>
    </source>
</evidence>
<accession>A0A934RTF7</accession>
<keyword evidence="1" id="KW-0472">Membrane</keyword>
<feature type="transmembrane region" description="Helical" evidence="1">
    <location>
        <begin position="101"/>
        <end position="119"/>
    </location>
</feature>
<feature type="transmembrane region" description="Helical" evidence="1">
    <location>
        <begin position="69"/>
        <end position="89"/>
    </location>
</feature>
<sequence length="306" mass="33627">MVNDAKLDKGLLLILRIGAFLCFAGWTWAHLYWQGPYGAILWHDSMYELASNLGVSWEEFVGTGANDGFVQKGLSVIGWLYLACTILCLTIRKQSQLQMMGLLAGGGLLVILSYAKYLGAQQQLPMFVEHGGQMLMPVVLVLALRLGVRHRLTVAAAMAATITTFIGHGAYALGLWPTPPNFFGMITVILGVEYGTAKAILHMAGLFDIIVCLGILIPRIRRSLMLYAAIWGLLTALARPVAGMSWDLNYWGADQFLHEALLRAPHCLIPLYLFVLWKQRDEVSAKDRTQLPSLAPTGVPTTARSV</sequence>
<keyword evidence="1" id="KW-1133">Transmembrane helix</keyword>
<dbReference type="Proteomes" id="UP000617628">
    <property type="component" value="Unassembled WGS sequence"/>
</dbReference>
<keyword evidence="1" id="KW-0812">Transmembrane</keyword>
<feature type="transmembrane region" description="Helical" evidence="1">
    <location>
        <begin position="261"/>
        <end position="277"/>
    </location>
</feature>
<feature type="transmembrane region" description="Helical" evidence="1">
    <location>
        <begin position="196"/>
        <end position="217"/>
    </location>
</feature>
<dbReference type="AlphaFoldDB" id="A0A934RTF7"/>
<keyword evidence="3" id="KW-1185">Reference proteome</keyword>
<dbReference type="RefSeq" id="WP_200355486.1">
    <property type="nucleotide sequence ID" value="NZ_JAENIL010000016.1"/>
</dbReference>
<feature type="transmembrane region" description="Helical" evidence="1">
    <location>
        <begin position="12"/>
        <end position="33"/>
    </location>
</feature>
<feature type="transmembrane region" description="Helical" evidence="1">
    <location>
        <begin position="155"/>
        <end position="176"/>
    </location>
</feature>
<evidence type="ECO:0000313" key="3">
    <source>
        <dbReference type="Proteomes" id="UP000617628"/>
    </source>
</evidence>
<dbReference type="EMBL" id="JAENIL010000016">
    <property type="protein sequence ID" value="MBK1877270.1"/>
    <property type="molecule type" value="Genomic_DNA"/>
</dbReference>